<dbReference type="InterPro" id="IPR044226">
    <property type="entry name" value="SIP2-1-like"/>
</dbReference>
<dbReference type="InterPro" id="IPR023271">
    <property type="entry name" value="Aquaporin-like"/>
</dbReference>
<feature type="transmembrane region" description="Helical" evidence="5">
    <location>
        <begin position="200"/>
        <end position="221"/>
    </location>
</feature>
<evidence type="ECO:0000313" key="8">
    <source>
        <dbReference type="Proteomes" id="UP000077755"/>
    </source>
</evidence>
<dbReference type="Gene3D" id="1.20.1080.10">
    <property type="entry name" value="Glycerol uptake facilitator protein"/>
    <property type="match status" value="1"/>
</dbReference>
<sequence length="237" mass="25989">MGGLRLIASDFMMCFMWPWSSILIKIFVHKPLGLGFETKDEIIKCAISVINMFFFAWLGMLTKGGAYNPLMVLVPALSGDSSTFLYTVGARIPAQIIGSITGVSYIIRTFPELGHRSPLNVDIHQGALTEGFLAFVIVLLSLSLAAKIPGSFFRKTWISSISKIALHIVFSDLTGGYINPASVIGWDYASGTHLSKEHLLVYWIAPIGGTLLAVRVFRVVVRPLLRDNAKANVKKSD</sequence>
<evidence type="ECO:0000256" key="1">
    <source>
        <dbReference type="ARBA" id="ARBA00004141"/>
    </source>
</evidence>
<proteinExistence type="predicted"/>
<evidence type="ECO:0000313" key="7">
    <source>
        <dbReference type="EMBL" id="WOH06306.1"/>
    </source>
</evidence>
<evidence type="ECO:0000256" key="4">
    <source>
        <dbReference type="ARBA" id="ARBA00023136"/>
    </source>
</evidence>
<evidence type="ECO:0008006" key="9">
    <source>
        <dbReference type="Google" id="ProtNLM"/>
    </source>
</evidence>
<keyword evidence="3 5" id="KW-1133">Transmembrane helix</keyword>
<dbReference type="InterPro" id="IPR000425">
    <property type="entry name" value="MIP"/>
</dbReference>
<accession>A0A164WN14</accession>
<dbReference type="GO" id="GO:0015267">
    <property type="term" value="F:channel activity"/>
    <property type="evidence" value="ECO:0007669"/>
    <property type="project" value="InterPro"/>
</dbReference>
<reference evidence="7" key="2">
    <citation type="submission" date="2022-03" db="EMBL/GenBank/DDBJ databases">
        <title>Draft title - Genomic analysis of global carrot germplasm unveils the trajectory of domestication and the origin of high carotenoid orange carrot.</title>
        <authorList>
            <person name="Iorizzo M."/>
            <person name="Ellison S."/>
            <person name="Senalik D."/>
            <person name="Macko-Podgorni A."/>
            <person name="Grzebelus D."/>
            <person name="Bostan H."/>
            <person name="Rolling W."/>
            <person name="Curaba J."/>
            <person name="Simon P."/>
        </authorList>
    </citation>
    <scope>NUCLEOTIDE SEQUENCE</scope>
    <source>
        <tissue evidence="7">Leaf</tissue>
    </source>
</reference>
<dbReference type="KEGG" id="dcr:108226271"/>
<evidence type="ECO:0000256" key="2">
    <source>
        <dbReference type="ARBA" id="ARBA00022692"/>
    </source>
</evidence>
<protein>
    <recommendedName>
        <fullName evidence="9">Aquaporin</fullName>
    </recommendedName>
</protein>
<gene>
    <name evidence="6" type="ORF">DCAR_020629</name>
    <name evidence="7" type="ORF">DCAR_0625731</name>
</gene>
<dbReference type="OrthoDB" id="1580043at2759"/>
<dbReference type="PANTHER" id="PTHR47720">
    <property type="entry name" value="AQUAPORIN SIP2-1-RELATED"/>
    <property type="match status" value="1"/>
</dbReference>
<feature type="transmembrane region" description="Helical" evidence="5">
    <location>
        <begin position="127"/>
        <end position="146"/>
    </location>
</feature>
<dbReference type="EMBL" id="CP093348">
    <property type="protein sequence ID" value="WOH06306.1"/>
    <property type="molecule type" value="Genomic_DNA"/>
</dbReference>
<keyword evidence="8" id="KW-1185">Reference proteome</keyword>
<dbReference type="GO" id="GO:0016020">
    <property type="term" value="C:membrane"/>
    <property type="evidence" value="ECO:0007669"/>
    <property type="project" value="UniProtKB-SubCell"/>
</dbReference>
<dbReference type="STRING" id="79200.A0A164WN14"/>
<organism evidence="6">
    <name type="scientific">Daucus carota subsp. sativus</name>
    <name type="common">Carrot</name>
    <dbReference type="NCBI Taxonomy" id="79200"/>
    <lineage>
        <taxon>Eukaryota</taxon>
        <taxon>Viridiplantae</taxon>
        <taxon>Streptophyta</taxon>
        <taxon>Embryophyta</taxon>
        <taxon>Tracheophyta</taxon>
        <taxon>Spermatophyta</taxon>
        <taxon>Magnoliopsida</taxon>
        <taxon>eudicotyledons</taxon>
        <taxon>Gunneridae</taxon>
        <taxon>Pentapetalae</taxon>
        <taxon>asterids</taxon>
        <taxon>campanulids</taxon>
        <taxon>Apiales</taxon>
        <taxon>Apiaceae</taxon>
        <taxon>Apioideae</taxon>
        <taxon>Scandiceae</taxon>
        <taxon>Daucinae</taxon>
        <taxon>Daucus</taxon>
        <taxon>Daucus sect. Daucus</taxon>
    </lineage>
</organism>
<evidence type="ECO:0000313" key="6">
    <source>
        <dbReference type="EMBL" id="KZM92006.1"/>
    </source>
</evidence>
<comment type="subcellular location">
    <subcellularLocation>
        <location evidence="1">Membrane</location>
        <topology evidence="1">Multi-pass membrane protein</topology>
    </subcellularLocation>
</comment>
<feature type="transmembrane region" description="Helical" evidence="5">
    <location>
        <begin position="45"/>
        <end position="64"/>
    </location>
</feature>
<evidence type="ECO:0000256" key="5">
    <source>
        <dbReference type="SAM" id="Phobius"/>
    </source>
</evidence>
<dbReference type="PANTHER" id="PTHR47720:SF1">
    <property type="entry name" value="AQUAPORIN SIP2-1-RELATED"/>
    <property type="match status" value="1"/>
</dbReference>
<keyword evidence="4 5" id="KW-0472">Membrane</keyword>
<dbReference type="EMBL" id="LNRQ01000006">
    <property type="protein sequence ID" value="KZM92006.1"/>
    <property type="molecule type" value="Genomic_DNA"/>
</dbReference>
<dbReference type="OMA" id="CAISVIN"/>
<dbReference type="Proteomes" id="UP000077755">
    <property type="component" value="Chromosome 6"/>
</dbReference>
<dbReference type="Gramene" id="KZM92006">
    <property type="protein sequence ID" value="KZM92006"/>
    <property type="gene ID" value="DCAR_020629"/>
</dbReference>
<keyword evidence="2 5" id="KW-0812">Transmembrane</keyword>
<name>A0A164WN14_DAUCS</name>
<dbReference type="PRINTS" id="PR00783">
    <property type="entry name" value="MINTRINSICP"/>
</dbReference>
<evidence type="ECO:0000256" key="3">
    <source>
        <dbReference type="ARBA" id="ARBA00022989"/>
    </source>
</evidence>
<reference evidence="6" key="1">
    <citation type="journal article" date="2016" name="Nat. Genet.">
        <title>A high-quality carrot genome assembly provides new insights into carotenoid accumulation and asterid genome evolution.</title>
        <authorList>
            <person name="Iorizzo M."/>
            <person name="Ellison S."/>
            <person name="Senalik D."/>
            <person name="Zeng P."/>
            <person name="Satapoomin P."/>
            <person name="Huang J."/>
            <person name="Bowman M."/>
            <person name="Iovene M."/>
            <person name="Sanseverino W."/>
            <person name="Cavagnaro P."/>
            <person name="Yildiz M."/>
            <person name="Macko-Podgorni A."/>
            <person name="Moranska E."/>
            <person name="Grzebelus E."/>
            <person name="Grzebelus D."/>
            <person name="Ashrafi H."/>
            <person name="Zheng Z."/>
            <person name="Cheng S."/>
            <person name="Spooner D."/>
            <person name="Van Deynze A."/>
            <person name="Simon P."/>
        </authorList>
    </citation>
    <scope>NUCLEOTIDE SEQUENCE [LARGE SCALE GENOMIC DNA]</scope>
    <source>
        <tissue evidence="6">Leaf</tissue>
    </source>
</reference>
<dbReference type="AlphaFoldDB" id="A0A164WN14"/>
<dbReference type="SUPFAM" id="SSF81338">
    <property type="entry name" value="Aquaporin-like"/>
    <property type="match status" value="1"/>
</dbReference>